<dbReference type="InterPro" id="IPR046868">
    <property type="entry name" value="BAR_4"/>
</dbReference>
<sequence>MSAPTSATSEMPSRALTSRSADEEAIPGEDTSEVTKLFAERLQAWKHAVAYLEDYVSATEKTNHAHGKEYERVLKTVKDPLKEGHHFDQSLGGIAGLFENIRSNTQGISNQHYETSKQLKGAILPIFERLHTEIKNKSKELTKGAGKGSKAVDKARAHTQKHIELLGQHTATFDSHGGNVKATDDPYILQRGVVHRLNKQVQEENNNRQDLISVQNSFAQFEAHIIQTVQHGMGQFIQVVNTQAEHTKAAYGDMTGNAQRIPLDFEWNGFIQRNNTVLIDPSAPARTVSQIQFPNQNHRATQPLISGSLERKGKIMRSFDTNFYVVTPSKFLHEFKTDDDFSKDPVPELSLYLPDCMIGAVSGQKFNVKGKDVSKGKLGNSFSISHEVQFKAHTPQAANQWWEIIRNAAGSVTTDVPEGSVPTSPIAGNNSPGGVDSKQPAPLQTQGLEKTETAGTVGSAAPGSAVPGSATPANAAPGSAVAPESAVPQSATSAGASAVPGEPGKY</sequence>
<dbReference type="SUPFAM" id="SSF50729">
    <property type="entry name" value="PH domain-like"/>
    <property type="match status" value="1"/>
</dbReference>
<evidence type="ECO:0000313" key="4">
    <source>
        <dbReference type="EMBL" id="KAF1912003.1"/>
    </source>
</evidence>
<accession>A0A6A5Q989</accession>
<keyword evidence="1" id="KW-0597">Phosphoprotein</keyword>
<evidence type="ECO:0000256" key="1">
    <source>
        <dbReference type="ARBA" id="ARBA00022553"/>
    </source>
</evidence>
<evidence type="ECO:0000259" key="3">
    <source>
        <dbReference type="SMART" id="SM00233"/>
    </source>
</evidence>
<dbReference type="InterPro" id="IPR046869">
    <property type="entry name" value="SLM1/RGC1-like_PH"/>
</dbReference>
<dbReference type="SUPFAM" id="SSF103657">
    <property type="entry name" value="BAR/IMD domain-like"/>
    <property type="match status" value="1"/>
</dbReference>
<dbReference type="InterPro" id="IPR043453">
    <property type="entry name" value="Slm1_PH"/>
</dbReference>
<dbReference type="InterPro" id="IPR001849">
    <property type="entry name" value="PH_domain"/>
</dbReference>
<dbReference type="EMBL" id="ML979141">
    <property type="protein sequence ID" value="KAF1912003.1"/>
    <property type="molecule type" value="Genomic_DNA"/>
</dbReference>
<dbReference type="AlphaFoldDB" id="A0A6A5Q989"/>
<proteinExistence type="predicted"/>
<dbReference type="Proteomes" id="UP000800096">
    <property type="component" value="Unassembled WGS sequence"/>
</dbReference>
<dbReference type="CDD" id="cd13311">
    <property type="entry name" value="PH_Slm1"/>
    <property type="match status" value="1"/>
</dbReference>
<protein>
    <recommendedName>
        <fullName evidence="3">PH domain-containing protein</fullName>
    </recommendedName>
</protein>
<feature type="region of interest" description="Disordered" evidence="2">
    <location>
        <begin position="1"/>
        <end position="31"/>
    </location>
</feature>
<evidence type="ECO:0000256" key="2">
    <source>
        <dbReference type="SAM" id="MobiDB-lite"/>
    </source>
</evidence>
<dbReference type="Gene3D" id="1.20.1270.60">
    <property type="entry name" value="Arfaptin homology (AH) domain/BAR domain"/>
    <property type="match status" value="1"/>
</dbReference>
<dbReference type="OrthoDB" id="2264563at2759"/>
<dbReference type="Pfam" id="PF20400">
    <property type="entry name" value="BAR_4"/>
    <property type="match status" value="1"/>
</dbReference>
<organism evidence="4 5">
    <name type="scientific">Ampelomyces quisqualis</name>
    <name type="common">Powdery mildew agent</name>
    <dbReference type="NCBI Taxonomy" id="50730"/>
    <lineage>
        <taxon>Eukaryota</taxon>
        <taxon>Fungi</taxon>
        <taxon>Dikarya</taxon>
        <taxon>Ascomycota</taxon>
        <taxon>Pezizomycotina</taxon>
        <taxon>Dothideomycetes</taxon>
        <taxon>Pleosporomycetidae</taxon>
        <taxon>Pleosporales</taxon>
        <taxon>Pleosporineae</taxon>
        <taxon>Phaeosphaeriaceae</taxon>
        <taxon>Ampelomyces</taxon>
    </lineage>
</organism>
<gene>
    <name evidence="4" type="ORF">BDU57DRAFT_523287</name>
</gene>
<dbReference type="Gene3D" id="2.30.29.30">
    <property type="entry name" value="Pleckstrin-homology domain (PH domain)/Phosphotyrosine-binding domain (PTB)"/>
    <property type="match status" value="1"/>
</dbReference>
<dbReference type="PANTHER" id="PTHR31941:SF1">
    <property type="entry name" value="CYTOSKELETAL SIGNALING PROTEIN SLM1"/>
    <property type="match status" value="1"/>
</dbReference>
<feature type="region of interest" description="Disordered" evidence="2">
    <location>
        <begin position="413"/>
        <end position="506"/>
    </location>
</feature>
<dbReference type="Pfam" id="PF20399">
    <property type="entry name" value="PH_20"/>
    <property type="match status" value="1"/>
</dbReference>
<evidence type="ECO:0000313" key="5">
    <source>
        <dbReference type="Proteomes" id="UP000800096"/>
    </source>
</evidence>
<dbReference type="SMART" id="SM00233">
    <property type="entry name" value="PH"/>
    <property type="match status" value="1"/>
</dbReference>
<feature type="compositionally biased region" description="Low complexity" evidence="2">
    <location>
        <begin position="457"/>
        <end position="473"/>
    </location>
</feature>
<feature type="compositionally biased region" description="Polar residues" evidence="2">
    <location>
        <begin position="1"/>
        <end position="19"/>
    </location>
</feature>
<keyword evidence="5" id="KW-1185">Reference proteome</keyword>
<feature type="compositionally biased region" description="Polar residues" evidence="2">
    <location>
        <begin position="421"/>
        <end position="432"/>
    </location>
</feature>
<dbReference type="PANTHER" id="PTHR31941">
    <property type="entry name" value="CYTOSKELETAL SIGNALING PROTEIN SLM1"/>
    <property type="match status" value="1"/>
</dbReference>
<reference evidence="4" key="1">
    <citation type="journal article" date="2020" name="Stud. Mycol.">
        <title>101 Dothideomycetes genomes: a test case for predicting lifestyles and emergence of pathogens.</title>
        <authorList>
            <person name="Haridas S."/>
            <person name="Albert R."/>
            <person name="Binder M."/>
            <person name="Bloem J."/>
            <person name="Labutti K."/>
            <person name="Salamov A."/>
            <person name="Andreopoulos B."/>
            <person name="Baker S."/>
            <person name="Barry K."/>
            <person name="Bills G."/>
            <person name="Bluhm B."/>
            <person name="Cannon C."/>
            <person name="Castanera R."/>
            <person name="Culley D."/>
            <person name="Daum C."/>
            <person name="Ezra D."/>
            <person name="Gonzalez J."/>
            <person name="Henrissat B."/>
            <person name="Kuo A."/>
            <person name="Liang C."/>
            <person name="Lipzen A."/>
            <person name="Lutzoni F."/>
            <person name="Magnuson J."/>
            <person name="Mondo S."/>
            <person name="Nolan M."/>
            <person name="Ohm R."/>
            <person name="Pangilinan J."/>
            <person name="Park H.-J."/>
            <person name="Ramirez L."/>
            <person name="Alfaro M."/>
            <person name="Sun H."/>
            <person name="Tritt A."/>
            <person name="Yoshinaga Y."/>
            <person name="Zwiers L.-H."/>
            <person name="Turgeon B."/>
            <person name="Goodwin S."/>
            <person name="Spatafora J."/>
            <person name="Crous P."/>
            <person name="Grigoriev I."/>
        </authorList>
    </citation>
    <scope>NUCLEOTIDE SEQUENCE</scope>
    <source>
        <strain evidence="4">HMLAC05119</strain>
    </source>
</reference>
<name>A0A6A5Q989_AMPQU</name>
<dbReference type="InterPro" id="IPR011993">
    <property type="entry name" value="PH-like_dom_sf"/>
</dbReference>
<feature type="domain" description="PH" evidence="3">
    <location>
        <begin position="303"/>
        <end position="412"/>
    </location>
</feature>
<dbReference type="InterPro" id="IPR027267">
    <property type="entry name" value="AH/BAR_dom_sf"/>
</dbReference>
<feature type="compositionally biased region" description="Polar residues" evidence="2">
    <location>
        <begin position="442"/>
        <end position="456"/>
    </location>
</feature>